<protein>
    <recommendedName>
        <fullName evidence="4">TauD/TfdA-like domain-containing protein</fullName>
    </recommendedName>
</protein>
<keyword evidence="1" id="KW-0175">Coiled coil</keyword>
<reference evidence="2 3" key="1">
    <citation type="submission" date="2024-06" db="EMBL/GenBank/DDBJ databases">
        <title>Complete genome of Phlyctema vagabunda strain 19-DSS-EL-015.</title>
        <authorList>
            <person name="Fiorenzani C."/>
        </authorList>
    </citation>
    <scope>NUCLEOTIDE SEQUENCE [LARGE SCALE GENOMIC DNA]</scope>
    <source>
        <strain evidence="2 3">19-DSS-EL-015</strain>
    </source>
</reference>
<keyword evidence="3" id="KW-1185">Reference proteome</keyword>
<name>A0ABR4P668_9HELO</name>
<accession>A0ABR4P668</accession>
<feature type="coiled-coil region" evidence="1">
    <location>
        <begin position="271"/>
        <end position="305"/>
    </location>
</feature>
<gene>
    <name evidence="2" type="ORF">PVAG01_10468</name>
</gene>
<dbReference type="Proteomes" id="UP001629113">
    <property type="component" value="Unassembled WGS sequence"/>
</dbReference>
<evidence type="ECO:0000256" key="1">
    <source>
        <dbReference type="SAM" id="Coils"/>
    </source>
</evidence>
<dbReference type="EMBL" id="JBFCZG010000009">
    <property type="protein sequence ID" value="KAL3418752.1"/>
    <property type="molecule type" value="Genomic_DNA"/>
</dbReference>
<dbReference type="PANTHER" id="PTHR41677">
    <property type="entry name" value="YALI0B19030P"/>
    <property type="match status" value="1"/>
</dbReference>
<evidence type="ECO:0000313" key="3">
    <source>
        <dbReference type="Proteomes" id="UP001629113"/>
    </source>
</evidence>
<evidence type="ECO:0000313" key="2">
    <source>
        <dbReference type="EMBL" id="KAL3418752.1"/>
    </source>
</evidence>
<evidence type="ECO:0008006" key="4">
    <source>
        <dbReference type="Google" id="ProtNLM"/>
    </source>
</evidence>
<proteinExistence type="predicted"/>
<comment type="caution">
    <text evidence="2">The sequence shown here is derived from an EMBL/GenBank/DDBJ whole genome shotgun (WGS) entry which is preliminary data.</text>
</comment>
<sequence length="440" mass="49854">MIHDHVSFQEEVFDPKIHLAYVPPKKKFTLQDLKIKPSATSSEIAGTAPFPILSHEGVRAYRRALFRRDVIEKCASVPHPGTLILRNAAEYSRFIEDFWTHPATMRLVSDAAGLPLSIVMRTEIAHTNIQTEGSTIEEMIQELSVEPPTEKIPLTEEEKAYDPLNSNSIIPWHYDSYPYVCVMMLSDTEGMVGGETYIKTGDGEPTKVEGPALGHGVLLQGGEVQHLAARGLGVKERISTITSYCANKPGVYDSSHITNIRPYSDINVLYKQWASYRLDKMSAEIQRLQREVSQAGDQIDLAMLDEFVEKQVHYLKRTSRQLIPYGEYENVRQRFSKQEFTKASDIWASAEQLPQFHGCVANANQNTWMPENPLWYDLAQSQVDIRAGRELQAQKGRYTWNKEREFVMGDELLRQGLPELFLSWLESTGLYGILKGSAEG</sequence>
<dbReference type="PANTHER" id="PTHR41677:SF1">
    <property type="entry name" value="FE2OG DIOXYGENASE DOMAIN-CONTAINING PROTEIN"/>
    <property type="match status" value="1"/>
</dbReference>
<organism evidence="2 3">
    <name type="scientific">Phlyctema vagabunda</name>
    <dbReference type="NCBI Taxonomy" id="108571"/>
    <lineage>
        <taxon>Eukaryota</taxon>
        <taxon>Fungi</taxon>
        <taxon>Dikarya</taxon>
        <taxon>Ascomycota</taxon>
        <taxon>Pezizomycotina</taxon>
        <taxon>Leotiomycetes</taxon>
        <taxon>Helotiales</taxon>
        <taxon>Dermateaceae</taxon>
        <taxon>Phlyctema</taxon>
    </lineage>
</organism>